<dbReference type="InParanoid" id="D2VQS8"/>
<dbReference type="KEGG" id="ngr:NAEGRDRAFT_71333"/>
<organism evidence="2">
    <name type="scientific">Naegleria gruberi</name>
    <name type="common">Amoeba</name>
    <dbReference type="NCBI Taxonomy" id="5762"/>
    <lineage>
        <taxon>Eukaryota</taxon>
        <taxon>Discoba</taxon>
        <taxon>Heterolobosea</taxon>
        <taxon>Tetramitia</taxon>
        <taxon>Eutetramitia</taxon>
        <taxon>Vahlkampfiidae</taxon>
        <taxon>Naegleria</taxon>
    </lineage>
</organism>
<reference evidence="1 2" key="1">
    <citation type="journal article" date="2010" name="Cell">
        <title>The genome of Naegleria gruberi illuminates early eukaryotic versatility.</title>
        <authorList>
            <person name="Fritz-Laylin L.K."/>
            <person name="Prochnik S.E."/>
            <person name="Ginger M.L."/>
            <person name="Dacks J.B."/>
            <person name="Carpenter M.L."/>
            <person name="Field M.C."/>
            <person name="Kuo A."/>
            <person name="Paredez A."/>
            <person name="Chapman J."/>
            <person name="Pham J."/>
            <person name="Shu S."/>
            <person name="Neupane R."/>
            <person name="Cipriano M."/>
            <person name="Mancuso J."/>
            <person name="Tu H."/>
            <person name="Salamov A."/>
            <person name="Lindquist E."/>
            <person name="Shapiro H."/>
            <person name="Lucas S."/>
            <person name="Grigoriev I.V."/>
            <person name="Cande W.Z."/>
            <person name="Fulton C."/>
            <person name="Rokhsar D.S."/>
            <person name="Dawson S.C."/>
        </authorList>
    </citation>
    <scope>NUCLEOTIDE SEQUENCE [LARGE SCALE GENOMIC DNA]</scope>
    <source>
        <strain evidence="1 2">NEG-M</strain>
    </source>
</reference>
<dbReference type="GeneID" id="8864507"/>
<dbReference type="VEuPathDB" id="AmoebaDB:NAEGRDRAFT_71333"/>
<protein>
    <submittedName>
        <fullName evidence="1">Predicted protein</fullName>
    </submittedName>
</protein>
<dbReference type="Proteomes" id="UP000006671">
    <property type="component" value="Unassembled WGS sequence"/>
</dbReference>
<name>D2VQS8_NAEGR</name>
<dbReference type="EMBL" id="GG738890">
    <property type="protein sequence ID" value="EFC40760.1"/>
    <property type="molecule type" value="Genomic_DNA"/>
</dbReference>
<evidence type="ECO:0000313" key="1">
    <source>
        <dbReference type="EMBL" id="EFC40760.1"/>
    </source>
</evidence>
<keyword evidence="2" id="KW-1185">Reference proteome</keyword>
<dbReference type="RefSeq" id="XP_002673504.1">
    <property type="nucleotide sequence ID" value="XM_002673458.1"/>
</dbReference>
<dbReference type="AlphaFoldDB" id="D2VQS8"/>
<proteinExistence type="predicted"/>
<dbReference type="OMA" id="TICCSED"/>
<evidence type="ECO:0000313" key="2">
    <source>
        <dbReference type="Proteomes" id="UP000006671"/>
    </source>
</evidence>
<dbReference type="OrthoDB" id="10413256at2759"/>
<gene>
    <name evidence="1" type="ORF">NAEGRDRAFT_71333</name>
</gene>
<sequence>MSNKNLKKLKKTSSIIIPQKENKVKVQFTNNDWSLELNNYLKELMKQYISTNETQQYTVWKKNINGKPHKRSLEIDTNIESENILIDHQKQISLKSIKELNFNEDSDVTPDLKGFSILIQGMDSPIYYHFENELTYYSFVIQFTYSILKRSNLLYPSEKFCKFKIISDNILEEDSKKLNANVGIPFHFSMETFDIFGNPINSEETIWNAILYKSSGYFTDMKKNRKVQKCDLISHSQNISVFACTTNESGNYCLELSYIQYRTCCEMKFDMEFHSSTVSFKNSFVSFENGKSQIEIGAGESCKITMNLKDMFGNTTLLGFNPENVILQFFEKNSRSRWKWSLQESIIEENERIQVNYSMEDQLINFFIESIVISQLEIEVFYKNEKTESLIPIGVLESENISSIDNRLFCNIIPSSIHTIEIINLPDLKHVISLNSTIIKIKPLDIYGNEIQNIENLELEFTFKTENEEYHNLINENKFKLQCKKSADESHYSCEFIPEWSGIYTLRLIHKSKKLKEFSHEIQVIPSECEMPRLSLLKLSETQKKLKEKKDKIEEEILNFCKFKTFRQVLNYVIEKYHTNKADHASLLLCTTAERPEILKVYKKVIFTIHTDQSPLLKNDLLTQEESELITFELNTVFNAVQNAYQNWKKLA</sequence>
<accession>D2VQS8</accession>